<dbReference type="PANTHER" id="PTHR36440">
    <property type="entry name" value="PUTATIVE (AFU_ORTHOLOGUE AFUA_8G07350)-RELATED"/>
    <property type="match status" value="1"/>
</dbReference>
<comment type="caution">
    <text evidence="2">The sequence shown here is derived from an EMBL/GenBank/DDBJ whole genome shotgun (WGS) entry which is preliminary data.</text>
</comment>
<sequence>MNNEHYPGDAIDWNGVKYSTILSTEATGGKMSIVDSLSPVGSGPPRHVHEREDEIFVIVTGRCKFWLEGEELSRGPGETVFIPRGSEHTFQIVGDVPCRHLVILTPGGFEGFFTEMAAGQYSVATDMPAIMEAAGRHHLRFTGPPLAID</sequence>
<gene>
    <name evidence="2" type="ORF">J2Z31_005040</name>
</gene>
<feature type="domain" description="Cupin type-2" evidence="1">
    <location>
        <begin position="39"/>
        <end position="103"/>
    </location>
</feature>
<dbReference type="Pfam" id="PF07883">
    <property type="entry name" value="Cupin_2"/>
    <property type="match status" value="1"/>
</dbReference>
<organism evidence="2 3">
    <name type="scientific">Sinorhizobium kostiense</name>
    <dbReference type="NCBI Taxonomy" id="76747"/>
    <lineage>
        <taxon>Bacteria</taxon>
        <taxon>Pseudomonadati</taxon>
        <taxon>Pseudomonadota</taxon>
        <taxon>Alphaproteobacteria</taxon>
        <taxon>Hyphomicrobiales</taxon>
        <taxon>Rhizobiaceae</taxon>
        <taxon>Sinorhizobium/Ensifer group</taxon>
        <taxon>Sinorhizobium</taxon>
    </lineage>
</organism>
<dbReference type="SUPFAM" id="SSF51182">
    <property type="entry name" value="RmlC-like cupins"/>
    <property type="match status" value="1"/>
</dbReference>
<dbReference type="EMBL" id="JAGILA010000008">
    <property type="protein sequence ID" value="MBP2238503.1"/>
    <property type="molecule type" value="Genomic_DNA"/>
</dbReference>
<keyword evidence="3" id="KW-1185">Reference proteome</keyword>
<dbReference type="PANTHER" id="PTHR36440:SF1">
    <property type="entry name" value="PUTATIVE (AFU_ORTHOLOGUE AFUA_8G07350)-RELATED"/>
    <property type="match status" value="1"/>
</dbReference>
<accession>A0ABS4R6J6</accession>
<dbReference type="InterPro" id="IPR014710">
    <property type="entry name" value="RmlC-like_jellyroll"/>
</dbReference>
<evidence type="ECO:0000259" key="1">
    <source>
        <dbReference type="Pfam" id="PF07883"/>
    </source>
</evidence>
<evidence type="ECO:0000313" key="3">
    <source>
        <dbReference type="Proteomes" id="UP000730739"/>
    </source>
</evidence>
<dbReference type="InterPro" id="IPR011051">
    <property type="entry name" value="RmlC_Cupin_sf"/>
</dbReference>
<evidence type="ECO:0000313" key="2">
    <source>
        <dbReference type="EMBL" id="MBP2238503.1"/>
    </source>
</evidence>
<dbReference type="InterPro" id="IPR013096">
    <property type="entry name" value="Cupin_2"/>
</dbReference>
<dbReference type="Gene3D" id="2.60.120.10">
    <property type="entry name" value="Jelly Rolls"/>
    <property type="match status" value="1"/>
</dbReference>
<dbReference type="RefSeq" id="WP_209605591.1">
    <property type="nucleotide sequence ID" value="NZ_JAGILA010000008.1"/>
</dbReference>
<dbReference type="InterPro" id="IPR053146">
    <property type="entry name" value="QDO-like"/>
</dbReference>
<dbReference type="Proteomes" id="UP000730739">
    <property type="component" value="Unassembled WGS sequence"/>
</dbReference>
<reference evidence="2 3" key="1">
    <citation type="submission" date="2021-03" db="EMBL/GenBank/DDBJ databases">
        <title>Genomic Encyclopedia of Type Strains, Phase IV (KMG-IV): sequencing the most valuable type-strain genomes for metagenomic binning, comparative biology and taxonomic classification.</title>
        <authorList>
            <person name="Goeker M."/>
        </authorList>
    </citation>
    <scope>NUCLEOTIDE SEQUENCE [LARGE SCALE GENOMIC DNA]</scope>
    <source>
        <strain evidence="2 3">DSM 13372</strain>
    </source>
</reference>
<proteinExistence type="predicted"/>
<name>A0ABS4R6J6_9HYPH</name>
<protein>
    <submittedName>
        <fullName evidence="2">Mannose-6-phosphate isomerase-like protein (Cupin superfamily)</fullName>
    </submittedName>
</protein>